<protein>
    <recommendedName>
        <fullName evidence="1">DNA polymerase epsilon catalytic subunit</fullName>
        <ecNumber evidence="1">2.7.7.7</ecNumber>
    </recommendedName>
</protein>
<dbReference type="EMBL" id="CCAG010010969">
    <property type="status" value="NOT_ANNOTATED_CDS"/>
    <property type="molecule type" value="Genomic_DNA"/>
</dbReference>
<dbReference type="AlphaFoldDB" id="A0A1B0FAK8"/>
<dbReference type="GO" id="GO:0008310">
    <property type="term" value="F:single-stranded DNA 3'-5' DNA exonuclease activity"/>
    <property type="evidence" value="ECO:0007669"/>
    <property type="project" value="TreeGrafter"/>
</dbReference>
<dbReference type="GO" id="GO:0051539">
    <property type="term" value="F:4 iron, 4 sulfur cluster binding"/>
    <property type="evidence" value="ECO:0007669"/>
    <property type="project" value="UniProtKB-KW"/>
</dbReference>
<keyword evidence="1" id="KW-0539">Nucleus</keyword>
<evidence type="ECO:0000313" key="3">
    <source>
        <dbReference type="EnsemblMetazoa" id="GMOY000559-PA"/>
    </source>
</evidence>
<dbReference type="STRING" id="37546.A0A1B0FAK8"/>
<keyword evidence="1" id="KW-0862">Zinc</keyword>
<keyword evidence="1" id="KW-0408">Iron</keyword>
<keyword evidence="1" id="KW-0548">Nucleotidyltransferase</keyword>
<keyword evidence="1" id="KW-0238">DNA-binding</keyword>
<accession>A0A1B0FAK8</accession>
<proteinExistence type="inferred from homology"/>
<keyword evidence="1" id="KW-0004">4Fe-4S</keyword>
<dbReference type="PANTHER" id="PTHR10670">
    <property type="entry name" value="DNA POLYMERASE EPSILON CATALYTIC SUBUNIT A"/>
    <property type="match status" value="1"/>
</dbReference>
<feature type="domain" description="DNA polymerase epsilon catalytic subunit A C-terminal" evidence="2">
    <location>
        <begin position="8"/>
        <end position="224"/>
    </location>
</feature>
<keyword evidence="1" id="KW-0411">Iron-sulfur</keyword>
<evidence type="ECO:0000313" key="4">
    <source>
        <dbReference type="Proteomes" id="UP000092444"/>
    </source>
</evidence>
<reference evidence="3" key="1">
    <citation type="submission" date="2020-05" db="UniProtKB">
        <authorList>
            <consortium name="EnsemblMetazoa"/>
        </authorList>
    </citation>
    <scope>IDENTIFICATION</scope>
    <source>
        <strain evidence="3">Yale</strain>
    </source>
</reference>
<dbReference type="SMART" id="SM01159">
    <property type="entry name" value="DUF1744"/>
    <property type="match status" value="1"/>
</dbReference>
<dbReference type="InterPro" id="IPR013697">
    <property type="entry name" value="DNA_pol_e_suA_C"/>
</dbReference>
<dbReference type="GO" id="GO:0003887">
    <property type="term" value="F:DNA-directed DNA polymerase activity"/>
    <property type="evidence" value="ECO:0007669"/>
    <property type="project" value="UniProtKB-KW"/>
</dbReference>
<dbReference type="GO" id="GO:0006297">
    <property type="term" value="P:nucleotide-excision repair, DNA gap filling"/>
    <property type="evidence" value="ECO:0007669"/>
    <property type="project" value="TreeGrafter"/>
</dbReference>
<dbReference type="GO" id="GO:0000278">
    <property type="term" value="P:mitotic cell cycle"/>
    <property type="evidence" value="ECO:0007669"/>
    <property type="project" value="TreeGrafter"/>
</dbReference>
<comment type="subcellular location">
    <subcellularLocation>
        <location evidence="1">Nucleus</location>
    </subcellularLocation>
</comment>
<dbReference type="GO" id="GO:0008622">
    <property type="term" value="C:epsilon DNA polymerase complex"/>
    <property type="evidence" value="ECO:0007669"/>
    <property type="project" value="InterPro"/>
</dbReference>
<keyword evidence="1" id="KW-0863">Zinc-finger</keyword>
<dbReference type="VEuPathDB" id="VectorBase:GMOY000559"/>
<dbReference type="PANTHER" id="PTHR10670:SF0">
    <property type="entry name" value="DNA POLYMERASE EPSILON CATALYTIC SUBUNIT A"/>
    <property type="match status" value="1"/>
</dbReference>
<evidence type="ECO:0000259" key="2">
    <source>
        <dbReference type="SMART" id="SM01159"/>
    </source>
</evidence>
<comment type="catalytic activity">
    <reaction evidence="1">
        <text>DNA(n) + a 2'-deoxyribonucleoside 5'-triphosphate = DNA(n+1) + diphosphate</text>
        <dbReference type="Rhea" id="RHEA:22508"/>
        <dbReference type="Rhea" id="RHEA-COMP:17339"/>
        <dbReference type="Rhea" id="RHEA-COMP:17340"/>
        <dbReference type="ChEBI" id="CHEBI:33019"/>
        <dbReference type="ChEBI" id="CHEBI:61560"/>
        <dbReference type="ChEBI" id="CHEBI:173112"/>
        <dbReference type="EC" id="2.7.7.7"/>
    </reaction>
</comment>
<comment type="cofactor">
    <cofactor evidence="1">
        <name>[4Fe-4S] cluster</name>
        <dbReference type="ChEBI" id="CHEBI:49883"/>
    </cofactor>
</comment>
<dbReference type="GO" id="GO:0045004">
    <property type="term" value="P:DNA replication proofreading"/>
    <property type="evidence" value="ECO:0007669"/>
    <property type="project" value="TreeGrafter"/>
</dbReference>
<dbReference type="GO" id="GO:0006287">
    <property type="term" value="P:base-excision repair, gap-filling"/>
    <property type="evidence" value="ECO:0007669"/>
    <property type="project" value="TreeGrafter"/>
</dbReference>
<name>A0A1B0FAK8_GLOMM</name>
<evidence type="ECO:0000256" key="1">
    <source>
        <dbReference type="RuleBase" id="RU365029"/>
    </source>
</evidence>
<dbReference type="InterPro" id="IPR029703">
    <property type="entry name" value="POL2"/>
</dbReference>
<dbReference type="EC" id="2.7.7.7" evidence="1"/>
<dbReference type="Proteomes" id="UP000092444">
    <property type="component" value="Unassembled WGS sequence"/>
</dbReference>
<sequence>MDMSCMCAVQREEAKRLANLATKNLESFSIEQLEHRSQAKKATIIALDTVRANQMPNMKNLYTAEQSALIKGLQNEDGSKKISSEDYTFEIFIEIGNVNARASMRHFLNLNTVVELMLDQCRYFHVPIGNMPPDTVLFGADLFFARLLQKHNFVLCWSPTTRPDLGGREADDSRLLAEFEDSVPVVQNHAGFYPNVCIELALAVSALLQSTKIQELEGASSAVT</sequence>
<keyword evidence="4" id="KW-1185">Reference proteome</keyword>
<keyword evidence="1" id="KW-0808">Transferase</keyword>
<dbReference type="GO" id="GO:0006272">
    <property type="term" value="P:leading strand elongation"/>
    <property type="evidence" value="ECO:0007669"/>
    <property type="project" value="TreeGrafter"/>
</dbReference>
<dbReference type="GO" id="GO:0008270">
    <property type="term" value="F:zinc ion binding"/>
    <property type="evidence" value="ECO:0007669"/>
    <property type="project" value="UniProtKB-KW"/>
</dbReference>
<keyword evidence="1" id="KW-0479">Metal-binding</keyword>
<dbReference type="Pfam" id="PF08490">
    <property type="entry name" value="DUF1744"/>
    <property type="match status" value="1"/>
</dbReference>
<organism evidence="3 4">
    <name type="scientific">Glossina morsitans morsitans</name>
    <name type="common">Savannah tsetse fly</name>
    <dbReference type="NCBI Taxonomy" id="37546"/>
    <lineage>
        <taxon>Eukaryota</taxon>
        <taxon>Metazoa</taxon>
        <taxon>Ecdysozoa</taxon>
        <taxon>Arthropoda</taxon>
        <taxon>Hexapoda</taxon>
        <taxon>Insecta</taxon>
        <taxon>Pterygota</taxon>
        <taxon>Neoptera</taxon>
        <taxon>Endopterygota</taxon>
        <taxon>Diptera</taxon>
        <taxon>Brachycera</taxon>
        <taxon>Muscomorpha</taxon>
        <taxon>Hippoboscoidea</taxon>
        <taxon>Glossinidae</taxon>
        <taxon>Glossina</taxon>
    </lineage>
</organism>
<keyword evidence="1" id="KW-0239">DNA-directed DNA polymerase</keyword>
<dbReference type="EnsemblMetazoa" id="GMOY000559-RA">
    <property type="protein sequence ID" value="GMOY000559-PA"/>
    <property type="gene ID" value="GMOY000559"/>
</dbReference>
<comment type="similarity">
    <text evidence="1">Belongs to the DNA polymerase type-B family.</text>
</comment>
<keyword evidence="1" id="KW-0235">DNA replication</keyword>
<dbReference type="GO" id="GO:0003677">
    <property type="term" value="F:DNA binding"/>
    <property type="evidence" value="ECO:0007669"/>
    <property type="project" value="UniProtKB-KW"/>
</dbReference>
<comment type="function">
    <text evidence="1">DNA polymerase II participates in chromosomal DNA replication.</text>
</comment>